<comment type="similarity">
    <text evidence="1 6 7">Belongs to the phosphohexose mutase family.</text>
</comment>
<feature type="active site" description="Phosphoserine intermediate" evidence="6">
    <location>
        <position position="121"/>
    </location>
</feature>
<evidence type="ECO:0000259" key="9">
    <source>
        <dbReference type="Pfam" id="PF00408"/>
    </source>
</evidence>
<dbReference type="Pfam" id="PF02879">
    <property type="entry name" value="PGM_PMM_II"/>
    <property type="match status" value="1"/>
</dbReference>
<evidence type="ECO:0000256" key="1">
    <source>
        <dbReference type="ARBA" id="ARBA00010231"/>
    </source>
</evidence>
<dbReference type="InterPro" id="IPR005843">
    <property type="entry name" value="A-D-PHexomutase_C"/>
</dbReference>
<dbReference type="Pfam" id="PF02878">
    <property type="entry name" value="PGM_PMM_I"/>
    <property type="match status" value="1"/>
</dbReference>
<dbReference type="InterPro" id="IPR005844">
    <property type="entry name" value="A-D-PHexomutase_a/b/a-I"/>
</dbReference>
<dbReference type="RefSeq" id="WP_324669793.1">
    <property type="nucleotide sequence ID" value="NZ_CP141614.1"/>
</dbReference>
<dbReference type="Proteomes" id="UP001333102">
    <property type="component" value="Chromosome"/>
</dbReference>
<dbReference type="EMBL" id="CP141614">
    <property type="protein sequence ID" value="WRP15390.1"/>
    <property type="molecule type" value="Genomic_DNA"/>
</dbReference>
<dbReference type="Pfam" id="PF00408">
    <property type="entry name" value="PGM_PMM_IV"/>
    <property type="match status" value="1"/>
</dbReference>
<feature type="modified residue" description="Phosphoserine" evidence="6">
    <location>
        <position position="121"/>
    </location>
</feature>
<reference evidence="14" key="1">
    <citation type="submission" date="2023-12" db="EMBL/GenBank/DDBJ databases">
        <title>Novel isolates from deep terrestrial aquifers shed light on the physiology and ecology of the class Limnochordia.</title>
        <authorList>
            <person name="Karnachuk O.V."/>
            <person name="Lukina A.P."/>
            <person name="Avakyan M.R."/>
            <person name="Kadnikov V."/>
            <person name="Begmatov S."/>
            <person name="Beletsky A.V."/>
            <person name="Mardanov A.V."/>
            <person name="Ravin N.V."/>
        </authorList>
    </citation>
    <scope>NUCLEOTIDE SEQUENCE [LARGE SCALE GENOMIC DNA]</scope>
    <source>
        <strain evidence="14">LN</strain>
    </source>
</reference>
<dbReference type="InterPro" id="IPR006352">
    <property type="entry name" value="GlmM_bact"/>
</dbReference>
<dbReference type="SUPFAM" id="SSF55957">
    <property type="entry name" value="Phosphoglucomutase, C-terminal domain"/>
    <property type="match status" value="1"/>
</dbReference>
<dbReference type="InterPro" id="IPR005841">
    <property type="entry name" value="Alpha-D-phosphohexomutase_SF"/>
</dbReference>
<evidence type="ECO:0000313" key="13">
    <source>
        <dbReference type="EMBL" id="WRP15390.1"/>
    </source>
</evidence>
<keyword evidence="2 6" id="KW-0597">Phosphoprotein</keyword>
<feature type="binding site" evidence="6">
    <location>
        <position position="267"/>
    </location>
    <ligand>
        <name>Mg(2+)</name>
        <dbReference type="ChEBI" id="CHEBI:18420"/>
    </ligand>
</feature>
<feature type="domain" description="Alpha-D-phosphohexomutase alpha/beta/alpha" evidence="12">
    <location>
        <begin position="280"/>
        <end position="392"/>
    </location>
</feature>
<sequence>MGRLFGTDGVRGVANLELSPLLAYRLGRATGALVTGWGDGEAGLGRSPVAGSAARDERPQRPFVLVATDTRVSSGMLEAAVTAGLTSAGADVVRLGVLPTPALSWLVPHAGAAAGVMISASHNPVEDNGIKIVGADGYKLPDRIEALLERTVDEMDGQDRLPRPVGLSVGRVRYEPHWQEAYLSHLIDLVGTTFEGWRVVVDCANGAAHRLAPELLRRLGADVVAINTGDSGEDINVGCGSTHPQRAADVVRQSGARVGLTFDGDADRCIAIDEQGQVVDGDQILAICALERLRHGTLPGRAVAVTVYSNGGLREVLRKAGGDVVVTPPGDRHVLEAMLRQGLVLGGEQSGHVIFLEHARTGDGLLTGLMLLAAMRRSGWPLSHLAAQMPRYPQVLLNARVAGKESLLEQPEVRQVIESAERALGESGRILVRPSGTEPVVRVMVEGPDRQRVERLAREVVEVLERASRTMAQRSEGVVTGQVEA</sequence>
<dbReference type="Gene3D" id="3.30.310.50">
    <property type="entry name" value="Alpha-D-phosphohexomutase, C-terminal domain"/>
    <property type="match status" value="1"/>
</dbReference>
<comment type="PTM">
    <text evidence="6">Activated by phosphorylation.</text>
</comment>
<feature type="binding site" evidence="6">
    <location>
        <position position="265"/>
    </location>
    <ligand>
        <name>Mg(2+)</name>
        <dbReference type="ChEBI" id="CHEBI:18420"/>
    </ligand>
</feature>
<gene>
    <name evidence="6 13" type="primary">glmM</name>
    <name evidence="13" type="ORF">VLY81_04285</name>
</gene>
<dbReference type="InterPro" id="IPR005846">
    <property type="entry name" value="A-D-PHexomutase_a/b/a-III"/>
</dbReference>
<proteinExistence type="inferred from homology"/>
<accession>A0ABZ1BRZ9</accession>
<evidence type="ECO:0000256" key="2">
    <source>
        <dbReference type="ARBA" id="ARBA00022553"/>
    </source>
</evidence>
<feature type="binding site" description="via phosphate group" evidence="6">
    <location>
        <position position="121"/>
    </location>
    <ligand>
        <name>Mg(2+)</name>
        <dbReference type="ChEBI" id="CHEBI:18420"/>
    </ligand>
</feature>
<dbReference type="PROSITE" id="PS00710">
    <property type="entry name" value="PGM_PMM"/>
    <property type="match status" value="1"/>
</dbReference>
<dbReference type="GO" id="GO:0008966">
    <property type="term" value="F:phosphoglucosamine mutase activity"/>
    <property type="evidence" value="ECO:0007669"/>
    <property type="project" value="UniProtKB-EC"/>
</dbReference>
<evidence type="ECO:0000256" key="8">
    <source>
        <dbReference type="RuleBase" id="RU004327"/>
    </source>
</evidence>
<evidence type="ECO:0000256" key="7">
    <source>
        <dbReference type="RuleBase" id="RU004326"/>
    </source>
</evidence>
<evidence type="ECO:0000256" key="4">
    <source>
        <dbReference type="ARBA" id="ARBA00022842"/>
    </source>
</evidence>
<name>A0ABZ1BRZ9_9FIRM</name>
<dbReference type="SUPFAM" id="SSF53738">
    <property type="entry name" value="Phosphoglucomutase, first 3 domains"/>
    <property type="match status" value="3"/>
</dbReference>
<evidence type="ECO:0000259" key="12">
    <source>
        <dbReference type="Pfam" id="PF02880"/>
    </source>
</evidence>
<organism evidence="13 14">
    <name type="scientific">Geochorda subterranea</name>
    <dbReference type="NCBI Taxonomy" id="3109564"/>
    <lineage>
        <taxon>Bacteria</taxon>
        <taxon>Bacillati</taxon>
        <taxon>Bacillota</taxon>
        <taxon>Limnochordia</taxon>
        <taxon>Limnochordales</taxon>
        <taxon>Geochordaceae</taxon>
        <taxon>Geochorda</taxon>
    </lineage>
</organism>
<dbReference type="HAMAP" id="MF_01554_B">
    <property type="entry name" value="GlmM_B"/>
    <property type="match status" value="1"/>
</dbReference>
<comment type="function">
    <text evidence="6 8">Catalyzes the conversion of glucosamine-6-phosphate to glucosamine-1-phosphate.</text>
</comment>
<feature type="domain" description="Alpha-D-phosphohexomutase alpha/beta/alpha" evidence="11">
    <location>
        <begin position="181"/>
        <end position="276"/>
    </location>
</feature>
<evidence type="ECO:0000256" key="6">
    <source>
        <dbReference type="HAMAP-Rule" id="MF_01554"/>
    </source>
</evidence>
<dbReference type="CDD" id="cd05802">
    <property type="entry name" value="GlmM"/>
    <property type="match status" value="1"/>
</dbReference>
<keyword evidence="14" id="KW-1185">Reference proteome</keyword>
<dbReference type="EC" id="5.4.2.10" evidence="6 8"/>
<dbReference type="InterPro" id="IPR016066">
    <property type="entry name" value="A-D-PHexomutase_CS"/>
</dbReference>
<evidence type="ECO:0000256" key="3">
    <source>
        <dbReference type="ARBA" id="ARBA00022723"/>
    </source>
</evidence>
<dbReference type="PANTHER" id="PTHR42946:SF1">
    <property type="entry name" value="PHOSPHOGLUCOMUTASE (ALPHA-D-GLUCOSE-1,6-BISPHOSPHATE-DEPENDENT)"/>
    <property type="match status" value="1"/>
</dbReference>
<dbReference type="InterPro" id="IPR005845">
    <property type="entry name" value="A-D-PHexomutase_a/b/a-II"/>
</dbReference>
<comment type="catalytic activity">
    <reaction evidence="6 8">
        <text>alpha-D-glucosamine 1-phosphate = D-glucosamine 6-phosphate</text>
        <dbReference type="Rhea" id="RHEA:23424"/>
        <dbReference type="ChEBI" id="CHEBI:58516"/>
        <dbReference type="ChEBI" id="CHEBI:58725"/>
        <dbReference type="EC" id="5.4.2.10"/>
    </reaction>
</comment>
<evidence type="ECO:0000313" key="14">
    <source>
        <dbReference type="Proteomes" id="UP001333102"/>
    </source>
</evidence>
<dbReference type="Gene3D" id="3.40.120.10">
    <property type="entry name" value="Alpha-D-Glucose-1,6-Bisphosphate, subunit A, domain 3"/>
    <property type="match status" value="3"/>
</dbReference>
<dbReference type="InterPro" id="IPR016055">
    <property type="entry name" value="A-D-PHexomutase_a/b/a-I/II/III"/>
</dbReference>
<keyword evidence="4 6" id="KW-0460">Magnesium</keyword>
<comment type="cofactor">
    <cofactor evidence="6">
        <name>Mg(2+)</name>
        <dbReference type="ChEBI" id="CHEBI:18420"/>
    </cofactor>
    <text evidence="6">Binds 1 Mg(2+) ion per subunit.</text>
</comment>
<keyword evidence="5 6" id="KW-0413">Isomerase</keyword>
<evidence type="ECO:0000259" key="11">
    <source>
        <dbReference type="Pfam" id="PF02879"/>
    </source>
</evidence>
<evidence type="ECO:0000259" key="10">
    <source>
        <dbReference type="Pfam" id="PF02878"/>
    </source>
</evidence>
<protein>
    <recommendedName>
        <fullName evidence="6 8">Phosphoglucosamine mutase</fullName>
        <ecNumber evidence="6 8">5.4.2.10</ecNumber>
    </recommendedName>
</protein>
<dbReference type="NCBIfam" id="TIGR01455">
    <property type="entry name" value="glmM"/>
    <property type="match status" value="1"/>
</dbReference>
<feature type="domain" description="Alpha-D-phosphohexomutase C-terminal" evidence="9">
    <location>
        <begin position="396"/>
        <end position="462"/>
    </location>
</feature>
<dbReference type="InterPro" id="IPR050060">
    <property type="entry name" value="Phosphoglucosamine_mutase"/>
</dbReference>
<evidence type="ECO:0000256" key="5">
    <source>
        <dbReference type="ARBA" id="ARBA00023235"/>
    </source>
</evidence>
<feature type="binding site" evidence="6">
    <location>
        <position position="263"/>
    </location>
    <ligand>
        <name>Mg(2+)</name>
        <dbReference type="ChEBI" id="CHEBI:18420"/>
    </ligand>
</feature>
<keyword evidence="3 6" id="KW-0479">Metal-binding</keyword>
<feature type="domain" description="Alpha-D-phosphohexomutase alpha/beta/alpha" evidence="10">
    <location>
        <begin position="59"/>
        <end position="155"/>
    </location>
</feature>
<dbReference type="PRINTS" id="PR00509">
    <property type="entry name" value="PGMPMM"/>
</dbReference>
<dbReference type="PANTHER" id="PTHR42946">
    <property type="entry name" value="PHOSPHOHEXOSE MUTASE"/>
    <property type="match status" value="1"/>
</dbReference>
<dbReference type="Pfam" id="PF02880">
    <property type="entry name" value="PGM_PMM_III"/>
    <property type="match status" value="1"/>
</dbReference>
<dbReference type="InterPro" id="IPR036900">
    <property type="entry name" value="A-D-PHexomutase_C_sf"/>
</dbReference>